<accession>A0A226DF85</accession>
<evidence type="ECO:0000256" key="9">
    <source>
        <dbReference type="ARBA" id="ARBA00023010"/>
    </source>
</evidence>
<feature type="region of interest" description="Disordered" evidence="13">
    <location>
        <begin position="1"/>
        <end position="28"/>
    </location>
</feature>
<evidence type="ECO:0000256" key="10">
    <source>
        <dbReference type="ARBA" id="ARBA00023128"/>
    </source>
</evidence>
<evidence type="ECO:0000256" key="5">
    <source>
        <dbReference type="ARBA" id="ARBA00022692"/>
    </source>
</evidence>
<organism evidence="15 16">
    <name type="scientific">Folsomia candida</name>
    <name type="common">Springtail</name>
    <dbReference type="NCBI Taxonomy" id="158441"/>
    <lineage>
        <taxon>Eukaryota</taxon>
        <taxon>Metazoa</taxon>
        <taxon>Ecdysozoa</taxon>
        <taxon>Arthropoda</taxon>
        <taxon>Hexapoda</taxon>
        <taxon>Collembola</taxon>
        <taxon>Entomobryomorpha</taxon>
        <taxon>Isotomoidea</taxon>
        <taxon>Isotomidae</taxon>
        <taxon>Proisotominae</taxon>
        <taxon>Folsomia</taxon>
    </lineage>
</organism>
<evidence type="ECO:0000313" key="15">
    <source>
        <dbReference type="EMBL" id="OXA43638.1"/>
    </source>
</evidence>
<sequence length="114" mass="12896">MFGLEGGDVVLSSSSRDGDYLPEDDDDETTLERITALSEMFPESVRKGTAKTIEFMVKGVKKAYSWGRTGTWFFFSTAIITIAPVLLEVEKYQMEEMQKMQQRQMLLGPNVARS</sequence>
<dbReference type="STRING" id="158441.A0A226DF85"/>
<dbReference type="GO" id="GO:0006886">
    <property type="term" value="P:intracellular protein transport"/>
    <property type="evidence" value="ECO:0007669"/>
    <property type="project" value="InterPro"/>
</dbReference>
<evidence type="ECO:0000256" key="11">
    <source>
        <dbReference type="ARBA" id="ARBA00023136"/>
    </source>
</evidence>
<evidence type="ECO:0000256" key="8">
    <source>
        <dbReference type="ARBA" id="ARBA00022989"/>
    </source>
</evidence>
<dbReference type="EMBL" id="LNIX01000021">
    <property type="protein sequence ID" value="OXA43638.1"/>
    <property type="molecule type" value="Genomic_DNA"/>
</dbReference>
<proteinExistence type="inferred from homology"/>
<comment type="caution">
    <text evidence="15">The sequence shown here is derived from an EMBL/GenBank/DDBJ whole genome shotgun (WGS) entry which is preliminary data.</text>
</comment>
<comment type="subcellular location">
    <subcellularLocation>
        <location evidence="1">Mitochondrion outer membrane</location>
        <topology evidence="1">Single-pass membrane protein</topology>
    </subcellularLocation>
</comment>
<feature type="transmembrane region" description="Helical" evidence="14">
    <location>
        <begin position="71"/>
        <end position="89"/>
    </location>
</feature>
<reference evidence="15 16" key="1">
    <citation type="submission" date="2015-12" db="EMBL/GenBank/DDBJ databases">
        <title>The genome of Folsomia candida.</title>
        <authorList>
            <person name="Faddeeva A."/>
            <person name="Derks M.F."/>
            <person name="Anvar Y."/>
            <person name="Smit S."/>
            <person name="Van Straalen N."/>
            <person name="Roelofs D."/>
        </authorList>
    </citation>
    <scope>NUCLEOTIDE SEQUENCE [LARGE SCALE GENOMIC DNA]</scope>
    <source>
        <strain evidence="15 16">VU population</strain>
        <tissue evidence="15">Whole body</tissue>
    </source>
</reference>
<keyword evidence="9" id="KW-0811">Translocation</keyword>
<evidence type="ECO:0000256" key="12">
    <source>
        <dbReference type="ARBA" id="ARBA00023170"/>
    </source>
</evidence>
<evidence type="ECO:0000256" key="2">
    <source>
        <dbReference type="ARBA" id="ARBA00009874"/>
    </source>
</evidence>
<evidence type="ECO:0000256" key="1">
    <source>
        <dbReference type="ARBA" id="ARBA00004572"/>
    </source>
</evidence>
<dbReference type="Pfam" id="PF04281">
    <property type="entry name" value="Tom22"/>
    <property type="match status" value="1"/>
</dbReference>
<evidence type="ECO:0000256" key="14">
    <source>
        <dbReference type="SAM" id="Phobius"/>
    </source>
</evidence>
<keyword evidence="8 14" id="KW-1133">Transmembrane helix</keyword>
<dbReference type="OMA" id="FGRSAFW"/>
<dbReference type="OrthoDB" id="10016939at2759"/>
<evidence type="ECO:0000256" key="3">
    <source>
        <dbReference type="ARBA" id="ARBA00016229"/>
    </source>
</evidence>
<keyword evidence="10" id="KW-0496">Mitochondrion</keyword>
<keyword evidence="16" id="KW-1185">Reference proteome</keyword>
<dbReference type="CDD" id="cd22884">
    <property type="entry name" value="TOM22"/>
    <property type="match status" value="1"/>
</dbReference>
<dbReference type="InterPro" id="IPR005683">
    <property type="entry name" value="Tom22"/>
</dbReference>
<dbReference type="Proteomes" id="UP000198287">
    <property type="component" value="Unassembled WGS sequence"/>
</dbReference>
<dbReference type="PANTHER" id="PTHR12504">
    <property type="entry name" value="MITOCHONDRIAL IMPORT RECEPTOR SUBUNIT TOM22"/>
    <property type="match status" value="1"/>
</dbReference>
<evidence type="ECO:0000256" key="4">
    <source>
        <dbReference type="ARBA" id="ARBA00022448"/>
    </source>
</evidence>
<gene>
    <name evidence="15" type="ORF">Fcan01_21680</name>
</gene>
<evidence type="ECO:0000313" key="16">
    <source>
        <dbReference type="Proteomes" id="UP000198287"/>
    </source>
</evidence>
<evidence type="ECO:0000256" key="13">
    <source>
        <dbReference type="SAM" id="MobiDB-lite"/>
    </source>
</evidence>
<comment type="similarity">
    <text evidence="2">Belongs to the Tom22 family.</text>
</comment>
<keyword evidence="7" id="KW-0653">Protein transport</keyword>
<name>A0A226DF85_FOLCA</name>
<dbReference type="PANTHER" id="PTHR12504:SF0">
    <property type="entry name" value="MITOCHONDRIAL IMPORT RECEPTOR SUBUNIT TOM22 HOMOLOG"/>
    <property type="match status" value="1"/>
</dbReference>
<dbReference type="GO" id="GO:0005741">
    <property type="term" value="C:mitochondrial outer membrane"/>
    <property type="evidence" value="ECO:0007669"/>
    <property type="project" value="UniProtKB-SubCell"/>
</dbReference>
<keyword evidence="6" id="KW-1000">Mitochondrion outer membrane</keyword>
<evidence type="ECO:0000256" key="7">
    <source>
        <dbReference type="ARBA" id="ARBA00022927"/>
    </source>
</evidence>
<keyword evidence="11 14" id="KW-0472">Membrane</keyword>
<dbReference type="AlphaFoldDB" id="A0A226DF85"/>
<protein>
    <recommendedName>
        <fullName evidence="3">Mitochondrial import receptor subunit TOM22 homolog</fullName>
    </recommendedName>
</protein>
<keyword evidence="5 14" id="KW-0812">Transmembrane</keyword>
<keyword evidence="4" id="KW-0813">Transport</keyword>
<evidence type="ECO:0000256" key="6">
    <source>
        <dbReference type="ARBA" id="ARBA00022787"/>
    </source>
</evidence>
<keyword evidence="12 15" id="KW-0675">Receptor</keyword>